<dbReference type="InterPro" id="IPR051045">
    <property type="entry name" value="TonB-dependent_transducer"/>
</dbReference>
<dbReference type="Proteomes" id="UP000321362">
    <property type="component" value="Chromosome"/>
</dbReference>
<organism evidence="12 13">
    <name type="scientific">Mucilaginibacter ginsenosidivorax</name>
    <dbReference type="NCBI Taxonomy" id="862126"/>
    <lineage>
        <taxon>Bacteria</taxon>
        <taxon>Pseudomonadati</taxon>
        <taxon>Bacteroidota</taxon>
        <taxon>Sphingobacteriia</taxon>
        <taxon>Sphingobacteriales</taxon>
        <taxon>Sphingobacteriaceae</taxon>
        <taxon>Mucilaginibacter</taxon>
    </lineage>
</organism>
<comment type="subcellular location">
    <subcellularLocation>
        <location evidence="1">Cell inner membrane</location>
        <topology evidence="1">Single-pass membrane protein</topology>
        <orientation evidence="1">Periplasmic side</orientation>
    </subcellularLocation>
</comment>
<keyword evidence="13" id="KW-1185">Reference proteome</keyword>
<dbReference type="OrthoDB" id="649093at2"/>
<dbReference type="SUPFAM" id="SSF74653">
    <property type="entry name" value="TolA/TonB C-terminal domain"/>
    <property type="match status" value="1"/>
</dbReference>
<dbReference type="InterPro" id="IPR006260">
    <property type="entry name" value="TonB/TolA_C"/>
</dbReference>
<dbReference type="PRINTS" id="PR01374">
    <property type="entry name" value="TONBPROTEIN"/>
</dbReference>
<keyword evidence="7" id="KW-0653">Protein transport</keyword>
<evidence type="ECO:0000256" key="7">
    <source>
        <dbReference type="ARBA" id="ARBA00022927"/>
    </source>
</evidence>
<dbReference type="SUPFAM" id="SSF82185">
    <property type="entry name" value="Histone H3 K4-specific methyltransferase SET7/9 N-terminal domain"/>
    <property type="match status" value="1"/>
</dbReference>
<evidence type="ECO:0000256" key="1">
    <source>
        <dbReference type="ARBA" id="ARBA00004383"/>
    </source>
</evidence>
<evidence type="ECO:0000256" key="3">
    <source>
        <dbReference type="ARBA" id="ARBA00022448"/>
    </source>
</evidence>
<keyword evidence="10" id="KW-0732">Signal</keyword>
<feature type="domain" description="TonB C-terminal" evidence="11">
    <location>
        <begin position="243"/>
        <end position="336"/>
    </location>
</feature>
<dbReference type="PANTHER" id="PTHR33446:SF2">
    <property type="entry name" value="PROTEIN TONB"/>
    <property type="match status" value="1"/>
</dbReference>
<keyword evidence="9" id="KW-0472">Membrane</keyword>
<gene>
    <name evidence="12" type="ORF">FSB76_00170</name>
</gene>
<name>A0A5B8VW52_9SPHI</name>
<evidence type="ECO:0000256" key="4">
    <source>
        <dbReference type="ARBA" id="ARBA00022475"/>
    </source>
</evidence>
<dbReference type="AlphaFoldDB" id="A0A5B8VW52"/>
<evidence type="ECO:0000313" key="13">
    <source>
        <dbReference type="Proteomes" id="UP000321362"/>
    </source>
</evidence>
<dbReference type="Pfam" id="PF03544">
    <property type="entry name" value="TonB_C"/>
    <property type="match status" value="1"/>
</dbReference>
<dbReference type="RefSeq" id="WP_147051597.1">
    <property type="nucleotide sequence ID" value="NZ_CP042437.1"/>
</dbReference>
<dbReference type="InterPro" id="IPR003538">
    <property type="entry name" value="TonB"/>
</dbReference>
<keyword evidence="6" id="KW-0812">Transmembrane</keyword>
<dbReference type="KEGG" id="mgk:FSB76_00170"/>
<dbReference type="GO" id="GO:0098797">
    <property type="term" value="C:plasma membrane protein complex"/>
    <property type="evidence" value="ECO:0007669"/>
    <property type="project" value="TreeGrafter"/>
</dbReference>
<accession>A0A5B8VW52</accession>
<comment type="similarity">
    <text evidence="2">Belongs to the TonB family.</text>
</comment>
<dbReference type="InterPro" id="IPR037682">
    <property type="entry name" value="TonB_C"/>
</dbReference>
<evidence type="ECO:0000256" key="10">
    <source>
        <dbReference type="SAM" id="SignalP"/>
    </source>
</evidence>
<proteinExistence type="inferred from homology"/>
<dbReference type="GO" id="GO:0015031">
    <property type="term" value="P:protein transport"/>
    <property type="evidence" value="ECO:0007669"/>
    <property type="project" value="UniProtKB-KW"/>
</dbReference>
<evidence type="ECO:0000256" key="9">
    <source>
        <dbReference type="ARBA" id="ARBA00023136"/>
    </source>
</evidence>
<feature type="chain" id="PRO_5023053725" evidence="10">
    <location>
        <begin position="22"/>
        <end position="336"/>
    </location>
</feature>
<evidence type="ECO:0000256" key="6">
    <source>
        <dbReference type="ARBA" id="ARBA00022692"/>
    </source>
</evidence>
<keyword evidence="5" id="KW-0997">Cell inner membrane</keyword>
<dbReference type="EMBL" id="CP042437">
    <property type="protein sequence ID" value="QEC74438.1"/>
    <property type="molecule type" value="Genomic_DNA"/>
</dbReference>
<evidence type="ECO:0000313" key="12">
    <source>
        <dbReference type="EMBL" id="QEC74438.1"/>
    </source>
</evidence>
<evidence type="ECO:0000256" key="5">
    <source>
        <dbReference type="ARBA" id="ARBA00022519"/>
    </source>
</evidence>
<keyword evidence="4" id="KW-1003">Cell membrane</keyword>
<dbReference type="PROSITE" id="PS52015">
    <property type="entry name" value="TONB_CTD"/>
    <property type="match status" value="1"/>
</dbReference>
<dbReference type="NCBIfam" id="TIGR01352">
    <property type="entry name" value="tonB_Cterm"/>
    <property type="match status" value="1"/>
</dbReference>
<keyword evidence="8" id="KW-1133">Transmembrane helix</keyword>
<dbReference type="GO" id="GO:0055085">
    <property type="term" value="P:transmembrane transport"/>
    <property type="evidence" value="ECO:0007669"/>
    <property type="project" value="InterPro"/>
</dbReference>
<protein>
    <submittedName>
        <fullName evidence="12">TonB family protein</fullName>
    </submittedName>
</protein>
<sequence length="336" mass="37154">MKKLIRVLLLLNAFVTNSLFAQKDTVMLYMQDTNNGYSFNSVANGQPATKKEDATFIRVLLSPAIEGGLNRVNDYYLSGKLKFSGESSSPSWYPRFDGTCVSYFENGHKKGVYHFDKGRLTGDVIEYFPNGRVNTVKTISDGIYVNSTGMPGLKLTQCLDSVGNVLADGGDGKWLEYHGGNFPFAEGMVKKGVEDGDWHGKLNDTISYTCKYDMGVLKEGKSISTKGNTHLFTQIQSLPEFPGGQEKLIAYIGRTLAYPADAREKGIQGRVLVQFTVQTDGSLTDIQVVRSLYPSLDEQALNCLRKSPKWTSGYKYGIKTAVVYTIPVSFALAYDH</sequence>
<keyword evidence="3" id="KW-0813">Transport</keyword>
<dbReference type="GO" id="GO:0015891">
    <property type="term" value="P:siderophore transport"/>
    <property type="evidence" value="ECO:0007669"/>
    <property type="project" value="InterPro"/>
</dbReference>
<reference evidence="12 13" key="1">
    <citation type="journal article" date="2013" name="J. Microbiol.">
        <title>Mucilaginibacter ginsenosidivorax sp. nov., with ginsenoside converting activity isolated from sediment.</title>
        <authorList>
            <person name="Kim J.K."/>
            <person name="Choi T.E."/>
            <person name="Liu Q.M."/>
            <person name="Park H.Y."/>
            <person name="Yi T.H."/>
            <person name="Yoon M.H."/>
            <person name="Kim S.C."/>
            <person name="Im W.T."/>
        </authorList>
    </citation>
    <scope>NUCLEOTIDE SEQUENCE [LARGE SCALE GENOMIC DNA]</scope>
    <source>
        <strain evidence="12 13">KHI28</strain>
    </source>
</reference>
<dbReference type="GO" id="GO:0031992">
    <property type="term" value="F:energy transducer activity"/>
    <property type="evidence" value="ECO:0007669"/>
    <property type="project" value="InterPro"/>
</dbReference>
<dbReference type="GO" id="GO:0030288">
    <property type="term" value="C:outer membrane-bounded periplasmic space"/>
    <property type="evidence" value="ECO:0007669"/>
    <property type="project" value="InterPro"/>
</dbReference>
<dbReference type="Gene3D" id="3.30.1150.10">
    <property type="match status" value="1"/>
</dbReference>
<evidence type="ECO:0000259" key="11">
    <source>
        <dbReference type="PROSITE" id="PS52015"/>
    </source>
</evidence>
<dbReference type="Gene3D" id="2.20.110.10">
    <property type="entry name" value="Histone H3 K4-specific methyltransferase SET7/9 N-terminal domain"/>
    <property type="match status" value="1"/>
</dbReference>
<dbReference type="PANTHER" id="PTHR33446">
    <property type="entry name" value="PROTEIN TONB-RELATED"/>
    <property type="match status" value="1"/>
</dbReference>
<evidence type="ECO:0000256" key="8">
    <source>
        <dbReference type="ARBA" id="ARBA00022989"/>
    </source>
</evidence>
<evidence type="ECO:0000256" key="2">
    <source>
        <dbReference type="ARBA" id="ARBA00006555"/>
    </source>
</evidence>
<feature type="signal peptide" evidence="10">
    <location>
        <begin position="1"/>
        <end position="21"/>
    </location>
</feature>